<dbReference type="Gene3D" id="3.40.1190.10">
    <property type="entry name" value="Mur-like, catalytic domain"/>
    <property type="match status" value="1"/>
</dbReference>
<organism evidence="24 25">
    <name type="scientific">Vitreoscilla massiliensis</name>
    <dbReference type="NCBI Taxonomy" id="1689272"/>
    <lineage>
        <taxon>Bacteria</taxon>
        <taxon>Pseudomonadati</taxon>
        <taxon>Pseudomonadota</taxon>
        <taxon>Betaproteobacteria</taxon>
        <taxon>Neisseriales</taxon>
        <taxon>Neisseriaceae</taxon>
        <taxon>Vitreoscilla</taxon>
    </lineage>
</organism>
<evidence type="ECO:0000256" key="15">
    <source>
        <dbReference type="ARBA" id="ARBA00030592"/>
    </source>
</evidence>
<evidence type="ECO:0000256" key="4">
    <source>
        <dbReference type="ARBA" id="ARBA00008276"/>
    </source>
</evidence>
<evidence type="ECO:0000256" key="3">
    <source>
        <dbReference type="ARBA" id="ARBA00005150"/>
    </source>
</evidence>
<evidence type="ECO:0000256" key="1">
    <source>
        <dbReference type="ARBA" id="ARBA00002714"/>
    </source>
</evidence>
<protein>
    <recommendedName>
        <fullName evidence="7">Dihydrofolate synthase/folylpolyglutamate synthase</fullName>
        <ecNumber evidence="5">6.3.2.12</ecNumber>
        <ecNumber evidence="6">6.3.2.17</ecNumber>
    </recommendedName>
    <alternativeName>
        <fullName evidence="16">Folylpoly-gamma-glutamate synthetase-dihydrofolate synthetase</fullName>
    </alternativeName>
    <alternativeName>
        <fullName evidence="14">Folylpolyglutamate synthetase</fullName>
    </alternativeName>
    <alternativeName>
        <fullName evidence="15">Tetrahydrofolylpolyglutamate synthase</fullName>
    </alternativeName>
</protein>
<comment type="catalytic activity">
    <reaction evidence="19">
        <text>(6R)-5,10-methylenetetrahydrofolyl-(gamma-L-Glu)(n) + L-glutamate + ATP = (6R)-5,10-methylenetetrahydrofolyl-(gamma-L-Glu)(n+1) + ADP + phosphate + H(+)</text>
        <dbReference type="Rhea" id="RHEA:51912"/>
        <dbReference type="Rhea" id="RHEA-COMP:13257"/>
        <dbReference type="Rhea" id="RHEA-COMP:13258"/>
        <dbReference type="ChEBI" id="CHEBI:15378"/>
        <dbReference type="ChEBI" id="CHEBI:29985"/>
        <dbReference type="ChEBI" id="CHEBI:30616"/>
        <dbReference type="ChEBI" id="CHEBI:43474"/>
        <dbReference type="ChEBI" id="CHEBI:136572"/>
        <dbReference type="ChEBI" id="CHEBI:456216"/>
        <dbReference type="EC" id="6.3.2.17"/>
    </reaction>
</comment>
<feature type="domain" description="Mur ligase central" evidence="23">
    <location>
        <begin position="46"/>
        <end position="271"/>
    </location>
</feature>
<evidence type="ECO:0000256" key="17">
    <source>
        <dbReference type="ARBA" id="ARBA00047493"/>
    </source>
</evidence>
<evidence type="ECO:0000256" key="8">
    <source>
        <dbReference type="ARBA" id="ARBA00022598"/>
    </source>
</evidence>
<dbReference type="RefSeq" id="WP_058355946.1">
    <property type="nucleotide sequence ID" value="NZ_CABKVG010000008.1"/>
</dbReference>
<keyword evidence="10 21" id="KW-0547">Nucleotide-binding</keyword>
<evidence type="ECO:0000256" key="14">
    <source>
        <dbReference type="ARBA" id="ARBA00030048"/>
    </source>
</evidence>
<evidence type="ECO:0000256" key="10">
    <source>
        <dbReference type="ARBA" id="ARBA00022741"/>
    </source>
</evidence>
<evidence type="ECO:0000256" key="11">
    <source>
        <dbReference type="ARBA" id="ARBA00022840"/>
    </source>
</evidence>
<evidence type="ECO:0000256" key="2">
    <source>
        <dbReference type="ARBA" id="ARBA00004799"/>
    </source>
</evidence>
<dbReference type="InterPro" id="IPR036615">
    <property type="entry name" value="Mur_ligase_C_dom_sf"/>
</dbReference>
<comment type="catalytic activity">
    <reaction evidence="18">
        <text>10-formyltetrahydrofolyl-(gamma-L-Glu)(n) + L-glutamate + ATP = 10-formyltetrahydrofolyl-(gamma-L-Glu)(n+1) + ADP + phosphate + H(+)</text>
        <dbReference type="Rhea" id="RHEA:51904"/>
        <dbReference type="Rhea" id="RHEA-COMP:13088"/>
        <dbReference type="Rhea" id="RHEA-COMP:14300"/>
        <dbReference type="ChEBI" id="CHEBI:15378"/>
        <dbReference type="ChEBI" id="CHEBI:29985"/>
        <dbReference type="ChEBI" id="CHEBI:30616"/>
        <dbReference type="ChEBI" id="CHEBI:43474"/>
        <dbReference type="ChEBI" id="CHEBI:134413"/>
        <dbReference type="ChEBI" id="CHEBI:456216"/>
        <dbReference type="EC" id="6.3.2.17"/>
    </reaction>
</comment>
<dbReference type="PANTHER" id="PTHR11136">
    <property type="entry name" value="FOLYLPOLYGLUTAMATE SYNTHASE-RELATED"/>
    <property type="match status" value="1"/>
</dbReference>
<dbReference type="NCBIfam" id="NF008101">
    <property type="entry name" value="PRK10846.1"/>
    <property type="match status" value="1"/>
</dbReference>
<dbReference type="PIRSF" id="PIRSF001563">
    <property type="entry name" value="Folylpolyglu_synth"/>
    <property type="match status" value="1"/>
</dbReference>
<evidence type="ECO:0000259" key="23">
    <source>
        <dbReference type="Pfam" id="PF08245"/>
    </source>
</evidence>
<dbReference type="EMBL" id="CP091511">
    <property type="protein sequence ID" value="UOO90160.1"/>
    <property type="molecule type" value="Genomic_DNA"/>
</dbReference>
<keyword evidence="9" id="KW-0479">Metal-binding</keyword>
<dbReference type="Gene3D" id="3.90.190.20">
    <property type="entry name" value="Mur ligase, C-terminal domain"/>
    <property type="match status" value="1"/>
</dbReference>
<reference evidence="24 25" key="1">
    <citation type="journal article" date="2022" name="Res Sq">
        <title>Evolution of multicellular longitudinally dividing oral cavity symbionts (Neisseriaceae).</title>
        <authorList>
            <person name="Nyongesa S."/>
            <person name="Weber P."/>
            <person name="Bernet E."/>
            <person name="Pullido F."/>
            <person name="Nieckarz M."/>
            <person name="Delaby M."/>
            <person name="Nieves C."/>
            <person name="Viehboeck T."/>
            <person name="Krause N."/>
            <person name="Rivera-Millot A."/>
            <person name="Nakamura A."/>
            <person name="Vischer N."/>
            <person name="VanNieuwenhze M."/>
            <person name="Brun Y."/>
            <person name="Cava F."/>
            <person name="Bulgheresi S."/>
            <person name="Veyrier F."/>
        </authorList>
    </citation>
    <scope>NUCLEOTIDE SEQUENCE [LARGE SCALE GENOMIC DNA]</scope>
    <source>
        <strain evidence="24 25">SN4</strain>
    </source>
</reference>
<comment type="similarity">
    <text evidence="4 21">Belongs to the folylpolyglutamate synthase family.</text>
</comment>
<gene>
    <name evidence="24" type="primary">folC</name>
    <name evidence="24" type="ORF">LVJ82_04000</name>
</gene>
<dbReference type="EC" id="6.3.2.12" evidence="5"/>
<keyword evidence="8 21" id="KW-0436">Ligase</keyword>
<dbReference type="Proteomes" id="UP000832011">
    <property type="component" value="Chromosome"/>
</dbReference>
<evidence type="ECO:0000256" key="12">
    <source>
        <dbReference type="ARBA" id="ARBA00022842"/>
    </source>
</evidence>
<dbReference type="SUPFAM" id="SSF53244">
    <property type="entry name" value="MurD-like peptide ligases, peptide-binding domain"/>
    <property type="match status" value="1"/>
</dbReference>
<name>A0ABY4E305_9NEIS</name>
<dbReference type="GO" id="GO:0004326">
    <property type="term" value="F:tetrahydrofolylpolyglutamate synthase activity"/>
    <property type="evidence" value="ECO:0007669"/>
    <property type="project" value="UniProtKB-EC"/>
</dbReference>
<evidence type="ECO:0000256" key="13">
    <source>
        <dbReference type="ARBA" id="ARBA00022909"/>
    </source>
</evidence>
<evidence type="ECO:0000256" key="6">
    <source>
        <dbReference type="ARBA" id="ARBA00013025"/>
    </source>
</evidence>
<evidence type="ECO:0000256" key="21">
    <source>
        <dbReference type="PIRNR" id="PIRNR001563"/>
    </source>
</evidence>
<dbReference type="NCBIfam" id="TIGR01499">
    <property type="entry name" value="folC"/>
    <property type="match status" value="1"/>
</dbReference>
<evidence type="ECO:0000256" key="5">
    <source>
        <dbReference type="ARBA" id="ARBA00013023"/>
    </source>
</evidence>
<comment type="pathway">
    <text evidence="2">Cofactor biosynthesis; tetrahydrofolate biosynthesis; 7,8-dihydrofolate from 2-amino-4-hydroxy-6-hydroxymethyl-7,8-dihydropteridine diphosphate and 4-aminobenzoate: step 2/2.</text>
</comment>
<evidence type="ECO:0000256" key="16">
    <source>
        <dbReference type="ARBA" id="ARBA00032510"/>
    </source>
</evidence>
<dbReference type="Pfam" id="PF02875">
    <property type="entry name" value="Mur_ligase_C"/>
    <property type="match status" value="1"/>
</dbReference>
<dbReference type="PANTHER" id="PTHR11136:SF0">
    <property type="entry name" value="DIHYDROFOLATE SYNTHETASE-RELATED"/>
    <property type="match status" value="1"/>
</dbReference>
<evidence type="ECO:0000256" key="7">
    <source>
        <dbReference type="ARBA" id="ARBA00019357"/>
    </source>
</evidence>
<dbReference type="SUPFAM" id="SSF53623">
    <property type="entry name" value="MurD-like peptide ligases, catalytic domain"/>
    <property type="match status" value="1"/>
</dbReference>
<keyword evidence="25" id="KW-1185">Reference proteome</keyword>
<proteinExistence type="inferred from homology"/>
<evidence type="ECO:0000256" key="20">
    <source>
        <dbReference type="ARBA" id="ARBA00049161"/>
    </source>
</evidence>
<dbReference type="Pfam" id="PF08245">
    <property type="entry name" value="Mur_ligase_M"/>
    <property type="match status" value="1"/>
</dbReference>
<dbReference type="InterPro" id="IPR013221">
    <property type="entry name" value="Mur_ligase_cen"/>
</dbReference>
<dbReference type="EC" id="6.3.2.17" evidence="6"/>
<comment type="pathway">
    <text evidence="3">Cofactor biosynthesis; tetrahydrofolylpolyglutamate biosynthesis.</text>
</comment>
<dbReference type="InterPro" id="IPR001645">
    <property type="entry name" value="Folylpolyglutamate_synth"/>
</dbReference>
<comment type="catalytic activity">
    <reaction evidence="17">
        <text>(6S)-5,6,7,8-tetrahydrofolyl-(gamma-L-Glu)(n) + L-glutamate + ATP = (6S)-5,6,7,8-tetrahydrofolyl-(gamma-L-Glu)(n+1) + ADP + phosphate + H(+)</text>
        <dbReference type="Rhea" id="RHEA:10580"/>
        <dbReference type="Rhea" id="RHEA-COMP:14738"/>
        <dbReference type="Rhea" id="RHEA-COMP:14740"/>
        <dbReference type="ChEBI" id="CHEBI:15378"/>
        <dbReference type="ChEBI" id="CHEBI:29985"/>
        <dbReference type="ChEBI" id="CHEBI:30616"/>
        <dbReference type="ChEBI" id="CHEBI:43474"/>
        <dbReference type="ChEBI" id="CHEBI:141005"/>
        <dbReference type="ChEBI" id="CHEBI:456216"/>
        <dbReference type="EC" id="6.3.2.17"/>
    </reaction>
</comment>
<keyword evidence="11 21" id="KW-0067">ATP-binding</keyword>
<keyword evidence="13" id="KW-0289">Folate biosynthesis</keyword>
<evidence type="ECO:0000313" key="25">
    <source>
        <dbReference type="Proteomes" id="UP000832011"/>
    </source>
</evidence>
<dbReference type="GO" id="GO:0008841">
    <property type="term" value="F:dihydrofolate synthase activity"/>
    <property type="evidence" value="ECO:0007669"/>
    <property type="project" value="UniProtKB-EC"/>
</dbReference>
<accession>A0ABY4E305</accession>
<dbReference type="InterPro" id="IPR004101">
    <property type="entry name" value="Mur_ligase_C"/>
</dbReference>
<comment type="catalytic activity">
    <reaction evidence="20">
        <text>7,8-dihydropteroate + L-glutamate + ATP = 7,8-dihydrofolate + ADP + phosphate + H(+)</text>
        <dbReference type="Rhea" id="RHEA:23584"/>
        <dbReference type="ChEBI" id="CHEBI:15378"/>
        <dbReference type="ChEBI" id="CHEBI:17839"/>
        <dbReference type="ChEBI" id="CHEBI:29985"/>
        <dbReference type="ChEBI" id="CHEBI:30616"/>
        <dbReference type="ChEBI" id="CHEBI:43474"/>
        <dbReference type="ChEBI" id="CHEBI:57451"/>
        <dbReference type="ChEBI" id="CHEBI:456216"/>
        <dbReference type="EC" id="6.3.2.12"/>
    </reaction>
</comment>
<sequence length="430" mass="46978">MSLSLQQWLTQLEQGMVGGVIDLGLERTRTVKERLGLAPQCPLIIVGGTNGKGSVCAFLSQIYLQAGYKVGTLTSPHLQHYNERIAINGVPSSDEEIVTSFERIQAACKDDVALTYFEYNVLAAVDVFDRAGVDVMVLEVGMGGRLDAVNVFDADVSVVTSVDIDHQAFLGDTIEKIAFEKAGIFRSGKPAIVAQLPLPESMREHAENLGTPLLLLQRDFAFVKQEQQQWSFRFHPQAQALNLSEHNRHALPIPALRGAYQMSNAACALAVLECLNAVLPIDIGAIKRGLLLVSNPGRFQVLPGRPLVVWDVGHNPHAARALRNGLLALPYAQKRIAVFSMLADKDIASVLDILKDQFDEWLIAPLDLPRGMKTEDLQAALNQAGIDAVVSYPSVAEAYQSALSQATENDRIVTFGSFHTVAEVMDIPRY</sequence>
<comment type="function">
    <text evidence="1">Functions in two distinct reactions of the de novo folate biosynthetic pathway. Catalyzes the addition of a glutamate residue to dihydropteroate (7,8-dihydropteroate or H2Pte) to form dihydrofolate (7,8-dihydrofolate monoglutamate or H2Pte-Glu). Also catalyzes successive additions of L-glutamate to tetrahydrofolate or 10-formyltetrahydrofolate or 5,10-methylenetetrahydrofolate, leading to folylpolyglutamate derivatives.</text>
</comment>
<evidence type="ECO:0000313" key="24">
    <source>
        <dbReference type="EMBL" id="UOO90160.1"/>
    </source>
</evidence>
<evidence type="ECO:0000256" key="18">
    <source>
        <dbReference type="ARBA" id="ARBA00047808"/>
    </source>
</evidence>
<keyword evidence="12" id="KW-0460">Magnesium</keyword>
<evidence type="ECO:0000256" key="9">
    <source>
        <dbReference type="ARBA" id="ARBA00022723"/>
    </source>
</evidence>
<feature type="domain" description="Mur ligase C-terminal" evidence="22">
    <location>
        <begin position="297"/>
        <end position="418"/>
    </location>
</feature>
<dbReference type="InterPro" id="IPR036565">
    <property type="entry name" value="Mur-like_cat_sf"/>
</dbReference>
<evidence type="ECO:0000256" key="19">
    <source>
        <dbReference type="ARBA" id="ARBA00049035"/>
    </source>
</evidence>
<evidence type="ECO:0000259" key="22">
    <source>
        <dbReference type="Pfam" id="PF02875"/>
    </source>
</evidence>